<organism evidence="20 21">
    <name type="scientific">Thalassotalea marina</name>
    <dbReference type="NCBI Taxonomy" id="1673741"/>
    <lineage>
        <taxon>Bacteria</taxon>
        <taxon>Pseudomonadati</taxon>
        <taxon>Pseudomonadota</taxon>
        <taxon>Gammaproteobacteria</taxon>
        <taxon>Alteromonadales</taxon>
        <taxon>Colwelliaceae</taxon>
        <taxon>Thalassotalea</taxon>
    </lineage>
</organism>
<protein>
    <recommendedName>
        <fullName evidence="6 19">Adenosylcobinamide-GDP ribazoletransferase</fullName>
        <ecNumber evidence="5 19">2.7.8.26</ecNumber>
    </recommendedName>
    <alternativeName>
        <fullName evidence="16 19">Cobalamin synthase</fullName>
    </alternativeName>
    <alternativeName>
        <fullName evidence="15 19">Cobalamin-5'-phosphate synthase</fullName>
    </alternativeName>
</protein>
<name>A0A919BAI0_9GAMM</name>
<keyword evidence="8 19" id="KW-0169">Cobalamin biosynthesis</keyword>
<dbReference type="PANTHER" id="PTHR34148">
    <property type="entry name" value="ADENOSYLCOBINAMIDE-GDP RIBAZOLETRANSFERASE"/>
    <property type="match status" value="1"/>
</dbReference>
<keyword evidence="12 19" id="KW-1133">Transmembrane helix</keyword>
<dbReference type="GO" id="GO:0008818">
    <property type="term" value="F:cobalamin 5'-phosphate synthase activity"/>
    <property type="evidence" value="ECO:0007669"/>
    <property type="project" value="UniProtKB-UniRule"/>
</dbReference>
<evidence type="ECO:0000256" key="1">
    <source>
        <dbReference type="ARBA" id="ARBA00001946"/>
    </source>
</evidence>
<reference evidence="20" key="1">
    <citation type="journal article" date="2014" name="Int. J. Syst. Evol. Microbiol.">
        <title>Complete genome sequence of Corynebacterium casei LMG S-19264T (=DSM 44701T), isolated from a smear-ripened cheese.</title>
        <authorList>
            <consortium name="US DOE Joint Genome Institute (JGI-PGF)"/>
            <person name="Walter F."/>
            <person name="Albersmeier A."/>
            <person name="Kalinowski J."/>
            <person name="Ruckert C."/>
        </authorList>
    </citation>
    <scope>NUCLEOTIDE SEQUENCE</scope>
    <source>
        <strain evidence="20">KCTC 42731</strain>
    </source>
</reference>
<dbReference type="HAMAP" id="MF_00719">
    <property type="entry name" value="CobS"/>
    <property type="match status" value="1"/>
</dbReference>
<proteinExistence type="inferred from homology"/>
<dbReference type="RefSeq" id="WP_189766913.1">
    <property type="nucleotide sequence ID" value="NZ_BNCK01000001.1"/>
</dbReference>
<keyword evidence="21" id="KW-1185">Reference proteome</keyword>
<sequence length="268" mass="29415">MATPIYQQFEQQWRYFRLALQFFTRIPVGHIADFKEADLNKASRYFSLVGLTVALLLALTYHLLSGFLPLSVTVVLLLVVSVLITGAFHEDGLADMADGIGGGYTVEKRLTIMKDSRLGTYGALAIVLPTALKLVLFFHLAELELLVFALLLSHALSRAVAGSLIFDTPYVTEDSESKSKPLAQQQSSSDCWWLFAIALMPLVVAPTGVVSISFVFYLALVLLVFRWLFKRWIMARLGGFTGDCLGGAQQMAELLIALFILSMAGGLG</sequence>
<comment type="subcellular location">
    <subcellularLocation>
        <location evidence="2 19">Cell membrane</location>
        <topology evidence="2 19">Multi-pass membrane protein</topology>
    </subcellularLocation>
</comment>
<evidence type="ECO:0000256" key="7">
    <source>
        <dbReference type="ARBA" id="ARBA00022475"/>
    </source>
</evidence>
<evidence type="ECO:0000256" key="17">
    <source>
        <dbReference type="ARBA" id="ARBA00048623"/>
    </source>
</evidence>
<evidence type="ECO:0000256" key="8">
    <source>
        <dbReference type="ARBA" id="ARBA00022573"/>
    </source>
</evidence>
<evidence type="ECO:0000256" key="2">
    <source>
        <dbReference type="ARBA" id="ARBA00004651"/>
    </source>
</evidence>
<feature type="transmembrane region" description="Helical" evidence="19">
    <location>
        <begin position="70"/>
        <end position="88"/>
    </location>
</feature>
<dbReference type="GO" id="GO:0009236">
    <property type="term" value="P:cobalamin biosynthetic process"/>
    <property type="evidence" value="ECO:0007669"/>
    <property type="project" value="UniProtKB-UniRule"/>
</dbReference>
<comment type="similarity">
    <text evidence="4 19">Belongs to the CobS family.</text>
</comment>
<dbReference type="InterPro" id="IPR003805">
    <property type="entry name" value="CobS"/>
</dbReference>
<evidence type="ECO:0000256" key="5">
    <source>
        <dbReference type="ARBA" id="ARBA00013200"/>
    </source>
</evidence>
<keyword evidence="9 19" id="KW-0808">Transferase</keyword>
<dbReference type="PANTHER" id="PTHR34148:SF1">
    <property type="entry name" value="ADENOSYLCOBINAMIDE-GDP RIBAZOLETRANSFERASE"/>
    <property type="match status" value="1"/>
</dbReference>
<keyword evidence="13 19" id="KW-0472">Membrane</keyword>
<gene>
    <name evidence="19 20" type="primary">cobS</name>
    <name evidence="20" type="ORF">GCM10017161_02640</name>
</gene>
<feature type="transmembrane region" description="Helical" evidence="19">
    <location>
        <begin position="210"/>
        <end position="229"/>
    </location>
</feature>
<feature type="transmembrane region" description="Helical" evidence="19">
    <location>
        <begin position="250"/>
        <end position="267"/>
    </location>
</feature>
<evidence type="ECO:0000256" key="9">
    <source>
        <dbReference type="ARBA" id="ARBA00022679"/>
    </source>
</evidence>
<dbReference type="NCBIfam" id="NF001277">
    <property type="entry name" value="PRK00235.1-3"/>
    <property type="match status" value="1"/>
</dbReference>
<evidence type="ECO:0000256" key="3">
    <source>
        <dbReference type="ARBA" id="ARBA00004663"/>
    </source>
</evidence>
<dbReference type="GO" id="GO:0051073">
    <property type="term" value="F:adenosylcobinamide-GDP ribazoletransferase activity"/>
    <property type="evidence" value="ECO:0007669"/>
    <property type="project" value="UniProtKB-UniRule"/>
</dbReference>
<accession>A0A919BAI0</accession>
<evidence type="ECO:0000256" key="6">
    <source>
        <dbReference type="ARBA" id="ARBA00015850"/>
    </source>
</evidence>
<evidence type="ECO:0000256" key="12">
    <source>
        <dbReference type="ARBA" id="ARBA00022989"/>
    </source>
</evidence>
<evidence type="ECO:0000256" key="10">
    <source>
        <dbReference type="ARBA" id="ARBA00022692"/>
    </source>
</evidence>
<evidence type="ECO:0000256" key="19">
    <source>
        <dbReference type="HAMAP-Rule" id="MF_00719"/>
    </source>
</evidence>
<evidence type="ECO:0000256" key="13">
    <source>
        <dbReference type="ARBA" id="ARBA00023136"/>
    </source>
</evidence>
<comment type="caution">
    <text evidence="20">The sequence shown here is derived from an EMBL/GenBank/DDBJ whole genome shotgun (WGS) entry which is preliminary data.</text>
</comment>
<dbReference type="GO" id="GO:0005886">
    <property type="term" value="C:plasma membrane"/>
    <property type="evidence" value="ECO:0007669"/>
    <property type="project" value="UniProtKB-SubCell"/>
</dbReference>
<evidence type="ECO:0000256" key="4">
    <source>
        <dbReference type="ARBA" id="ARBA00010561"/>
    </source>
</evidence>
<comment type="cofactor">
    <cofactor evidence="1 19">
        <name>Mg(2+)</name>
        <dbReference type="ChEBI" id="CHEBI:18420"/>
    </cofactor>
</comment>
<evidence type="ECO:0000256" key="16">
    <source>
        <dbReference type="ARBA" id="ARBA00032853"/>
    </source>
</evidence>
<evidence type="ECO:0000313" key="21">
    <source>
        <dbReference type="Proteomes" id="UP000623842"/>
    </source>
</evidence>
<dbReference type="EC" id="2.7.8.26" evidence="5 19"/>
<feature type="transmembrane region" description="Helical" evidence="19">
    <location>
        <begin position="45"/>
        <end position="64"/>
    </location>
</feature>
<evidence type="ECO:0000256" key="11">
    <source>
        <dbReference type="ARBA" id="ARBA00022842"/>
    </source>
</evidence>
<evidence type="ECO:0000256" key="15">
    <source>
        <dbReference type="ARBA" id="ARBA00032605"/>
    </source>
</evidence>
<dbReference type="AlphaFoldDB" id="A0A919BAI0"/>
<evidence type="ECO:0000256" key="14">
    <source>
        <dbReference type="ARBA" id="ARBA00025228"/>
    </source>
</evidence>
<keyword evidence="11 19" id="KW-0460">Magnesium</keyword>
<keyword evidence="7 19" id="KW-1003">Cell membrane</keyword>
<comment type="pathway">
    <text evidence="3 19">Cofactor biosynthesis; adenosylcobalamin biosynthesis; adenosylcobalamin from cob(II)yrinate a,c-diamide: step 7/7.</text>
</comment>
<dbReference type="EMBL" id="BNCK01000001">
    <property type="protein sequence ID" value="GHF78973.1"/>
    <property type="molecule type" value="Genomic_DNA"/>
</dbReference>
<evidence type="ECO:0000256" key="18">
    <source>
        <dbReference type="ARBA" id="ARBA00049504"/>
    </source>
</evidence>
<comment type="function">
    <text evidence="14 19">Joins adenosylcobinamide-GDP and alpha-ribazole to generate adenosylcobalamin (Ado-cobalamin). Also synthesizes adenosylcobalamin 5'-phosphate from adenosylcobinamide-GDP and alpha-ribazole 5'-phosphate.</text>
</comment>
<comment type="catalytic activity">
    <reaction evidence="17 19">
        <text>alpha-ribazole + adenosylcob(III)inamide-GDP = adenosylcob(III)alamin + GMP + H(+)</text>
        <dbReference type="Rhea" id="RHEA:16049"/>
        <dbReference type="ChEBI" id="CHEBI:10329"/>
        <dbReference type="ChEBI" id="CHEBI:15378"/>
        <dbReference type="ChEBI" id="CHEBI:18408"/>
        <dbReference type="ChEBI" id="CHEBI:58115"/>
        <dbReference type="ChEBI" id="CHEBI:60487"/>
        <dbReference type="EC" id="2.7.8.26"/>
    </reaction>
</comment>
<feature type="transmembrane region" description="Helical" evidence="19">
    <location>
        <begin position="118"/>
        <end position="139"/>
    </location>
</feature>
<reference evidence="20" key="2">
    <citation type="submission" date="2020-09" db="EMBL/GenBank/DDBJ databases">
        <authorList>
            <person name="Sun Q."/>
            <person name="Kim S."/>
        </authorList>
    </citation>
    <scope>NUCLEOTIDE SEQUENCE</scope>
    <source>
        <strain evidence="20">KCTC 42731</strain>
    </source>
</reference>
<comment type="catalytic activity">
    <reaction evidence="18 19">
        <text>alpha-ribazole 5'-phosphate + adenosylcob(III)inamide-GDP = adenosylcob(III)alamin 5'-phosphate + GMP + H(+)</text>
        <dbReference type="Rhea" id="RHEA:23560"/>
        <dbReference type="ChEBI" id="CHEBI:15378"/>
        <dbReference type="ChEBI" id="CHEBI:57918"/>
        <dbReference type="ChEBI" id="CHEBI:58115"/>
        <dbReference type="ChEBI" id="CHEBI:60487"/>
        <dbReference type="ChEBI" id="CHEBI:60493"/>
        <dbReference type="EC" id="2.7.8.26"/>
    </reaction>
</comment>
<keyword evidence="10 19" id="KW-0812">Transmembrane</keyword>
<dbReference type="Pfam" id="PF02654">
    <property type="entry name" value="CobS"/>
    <property type="match status" value="1"/>
</dbReference>
<evidence type="ECO:0000313" key="20">
    <source>
        <dbReference type="EMBL" id="GHF78973.1"/>
    </source>
</evidence>
<dbReference type="Proteomes" id="UP000623842">
    <property type="component" value="Unassembled WGS sequence"/>
</dbReference>